<dbReference type="SUPFAM" id="SSF53271">
    <property type="entry name" value="PRTase-like"/>
    <property type="match status" value="1"/>
</dbReference>
<protein>
    <recommendedName>
        <fullName evidence="3">Phosphoribosyltransferase</fullName>
    </recommendedName>
</protein>
<dbReference type="Proteomes" id="UP000470302">
    <property type="component" value="Unassembled WGS sequence"/>
</dbReference>
<gene>
    <name evidence="1" type="ORF">GTP91_20235</name>
</gene>
<dbReference type="RefSeq" id="WP_161098411.1">
    <property type="nucleotide sequence ID" value="NZ_WWCW01000076.1"/>
</dbReference>
<dbReference type="AlphaFoldDB" id="A0A845G4A3"/>
<reference evidence="1 2" key="1">
    <citation type="submission" date="2020-01" db="EMBL/GenBank/DDBJ databases">
        <title>Novel species isolated from a subtropical stream in China.</title>
        <authorList>
            <person name="Lu H."/>
        </authorList>
    </citation>
    <scope>NUCLEOTIDE SEQUENCE [LARGE SCALE GENOMIC DNA]</scope>
    <source>
        <strain evidence="1 2">FT82W</strain>
    </source>
</reference>
<evidence type="ECO:0000313" key="2">
    <source>
        <dbReference type="Proteomes" id="UP000470302"/>
    </source>
</evidence>
<sequence>MDLPTRFPWDDFPDVLIHASEQHVKQHFSYLRAKTGDVLASVNLVLGSLSYETVNYMNRDFGPCAPVLLPVLAEESGGMNAIPRAMAEVLGHLLRWNVEGRVFQSNVVGHTGASGFVRLARQPVFKGRAESGLHCVLIDDFIGQGGTLANLRGHILAQGSQVLGASVLTGKAYSATLVPAGKQLAELRRKHGTIEFWWRQHFGFGFECLTASEVRYLIQTATSERVIERLEEAGRGR</sequence>
<dbReference type="InterPro" id="IPR000836">
    <property type="entry name" value="PRTase_dom"/>
</dbReference>
<evidence type="ECO:0000313" key="1">
    <source>
        <dbReference type="EMBL" id="MYM89493.1"/>
    </source>
</evidence>
<dbReference type="CDD" id="cd06223">
    <property type="entry name" value="PRTases_typeI"/>
    <property type="match status" value="1"/>
</dbReference>
<dbReference type="EMBL" id="WWCW01000076">
    <property type="protein sequence ID" value="MYM89493.1"/>
    <property type="molecule type" value="Genomic_DNA"/>
</dbReference>
<evidence type="ECO:0008006" key="3">
    <source>
        <dbReference type="Google" id="ProtNLM"/>
    </source>
</evidence>
<organism evidence="1 2">
    <name type="scientific">Duganella vulcania</name>
    <dbReference type="NCBI Taxonomy" id="2692166"/>
    <lineage>
        <taxon>Bacteria</taxon>
        <taxon>Pseudomonadati</taxon>
        <taxon>Pseudomonadota</taxon>
        <taxon>Betaproteobacteria</taxon>
        <taxon>Burkholderiales</taxon>
        <taxon>Oxalobacteraceae</taxon>
        <taxon>Telluria group</taxon>
        <taxon>Duganella</taxon>
    </lineage>
</organism>
<name>A0A845G4A3_9BURK</name>
<comment type="caution">
    <text evidence="1">The sequence shown here is derived from an EMBL/GenBank/DDBJ whole genome shotgun (WGS) entry which is preliminary data.</text>
</comment>
<accession>A0A845G4A3</accession>
<proteinExistence type="predicted"/>
<dbReference type="InterPro" id="IPR029057">
    <property type="entry name" value="PRTase-like"/>
</dbReference>